<name>A0A1I1R6G9_9CLOT</name>
<dbReference type="GO" id="GO:0030288">
    <property type="term" value="C:outer membrane-bounded periplasmic space"/>
    <property type="evidence" value="ECO:0007669"/>
    <property type="project" value="TreeGrafter"/>
</dbReference>
<dbReference type="InterPro" id="IPR028082">
    <property type="entry name" value="Peripla_BP_I"/>
</dbReference>
<dbReference type="AlphaFoldDB" id="A0A1I1R6G9"/>
<dbReference type="SUPFAM" id="SSF53822">
    <property type="entry name" value="Periplasmic binding protein-like I"/>
    <property type="match status" value="1"/>
</dbReference>
<dbReference type="InterPro" id="IPR050555">
    <property type="entry name" value="Bact_Solute-Bind_Prot2"/>
</dbReference>
<dbReference type="STRING" id="119641.SAMN05421842_13036"/>
<dbReference type="GO" id="GO:0030246">
    <property type="term" value="F:carbohydrate binding"/>
    <property type="evidence" value="ECO:0007669"/>
    <property type="project" value="TreeGrafter"/>
</dbReference>
<dbReference type="PANTHER" id="PTHR30036">
    <property type="entry name" value="D-XYLOSE-BINDING PERIPLASMIC PROTEIN"/>
    <property type="match status" value="1"/>
</dbReference>
<evidence type="ECO:0000259" key="3">
    <source>
        <dbReference type="Pfam" id="PF13407"/>
    </source>
</evidence>
<dbReference type="Gene3D" id="3.40.50.2300">
    <property type="match status" value="2"/>
</dbReference>
<feature type="domain" description="Periplasmic binding protein" evidence="3">
    <location>
        <begin position="50"/>
        <end position="307"/>
    </location>
</feature>
<proteinExistence type="predicted"/>
<dbReference type="EMBL" id="FOMG01000030">
    <property type="protein sequence ID" value="SFD29926.1"/>
    <property type="molecule type" value="Genomic_DNA"/>
</dbReference>
<comment type="subcellular location">
    <subcellularLocation>
        <location evidence="1">Cell envelope</location>
    </subcellularLocation>
</comment>
<dbReference type="Pfam" id="PF13407">
    <property type="entry name" value="Peripla_BP_4"/>
    <property type="match status" value="1"/>
</dbReference>
<dbReference type="Proteomes" id="UP000199263">
    <property type="component" value="Unassembled WGS sequence"/>
</dbReference>
<evidence type="ECO:0000256" key="1">
    <source>
        <dbReference type="ARBA" id="ARBA00004196"/>
    </source>
</evidence>
<protein>
    <submittedName>
        <fullName evidence="4">D-xylose transport system substrate-binding protein</fullName>
    </submittedName>
</protein>
<dbReference type="InterPro" id="IPR025997">
    <property type="entry name" value="SBP_2_dom"/>
</dbReference>
<evidence type="ECO:0000313" key="5">
    <source>
        <dbReference type="Proteomes" id="UP000199263"/>
    </source>
</evidence>
<evidence type="ECO:0000313" key="4">
    <source>
        <dbReference type="EMBL" id="SFD29926.1"/>
    </source>
</evidence>
<organism evidence="4 5">
    <name type="scientific">Clostridium uliginosum</name>
    <dbReference type="NCBI Taxonomy" id="119641"/>
    <lineage>
        <taxon>Bacteria</taxon>
        <taxon>Bacillati</taxon>
        <taxon>Bacillota</taxon>
        <taxon>Clostridia</taxon>
        <taxon>Eubacteriales</taxon>
        <taxon>Clostridiaceae</taxon>
        <taxon>Clostridium</taxon>
    </lineage>
</organism>
<reference evidence="4 5" key="1">
    <citation type="submission" date="2016-10" db="EMBL/GenBank/DDBJ databases">
        <authorList>
            <person name="de Groot N.N."/>
        </authorList>
    </citation>
    <scope>NUCLEOTIDE SEQUENCE [LARGE SCALE GENOMIC DNA]</scope>
    <source>
        <strain evidence="4 5">DSM 12992</strain>
    </source>
</reference>
<evidence type="ECO:0000256" key="2">
    <source>
        <dbReference type="ARBA" id="ARBA00022729"/>
    </source>
</evidence>
<keyword evidence="2" id="KW-0732">Signal</keyword>
<accession>A0A1I1R6G9</accession>
<dbReference type="RefSeq" id="WP_090093757.1">
    <property type="nucleotide sequence ID" value="NZ_FOMG01000030.1"/>
</dbReference>
<dbReference type="OrthoDB" id="9769193at2"/>
<dbReference type="PANTHER" id="PTHR30036:SF1">
    <property type="entry name" value="D-XYLOSE-BINDING PERIPLASMIC PROTEIN"/>
    <property type="match status" value="1"/>
</dbReference>
<sequence length="357" mass="39368">MYLSMPDIFFVPICYVEKDILNIKKLVILQKYNSNSYFIDETLKRKEIVIGISLPSQREDRWIRDKELMEKLAKEKGVTVKIENADTDVAKQALQVDNLISQGIDILILAPTDSVASAAMVEKAKKAGIKVIAYDRFIKNSDVDLYIAFNGIRIGELQGRFLTLKVPKGNYIIMSGDPNDDNSALIKEGAMKYIKPLADINAIKIVTDKAVDNWDPKNALKIVEESLAANKNKIDAILAPNDVTAGVAIQALESQGLAGKVQVTGMDGDLSAAQRIVQGTQLMTVLKDSRELARTAIDAAIKLAKGEPIDITTTIRNVPTLLLTPIAVDKTNIDAIFIDSGSYNTGYYKKEDVYKMK</sequence>
<keyword evidence="5" id="KW-1185">Reference proteome</keyword>
<dbReference type="CDD" id="cd19992">
    <property type="entry name" value="PBP1_ABC_xylose_binding-like"/>
    <property type="match status" value="1"/>
</dbReference>
<gene>
    <name evidence="4" type="ORF">SAMN05421842_13036</name>
</gene>